<dbReference type="InterPro" id="IPR003313">
    <property type="entry name" value="AraC-bd"/>
</dbReference>
<dbReference type="Pfam" id="PF12833">
    <property type="entry name" value="HTH_18"/>
    <property type="match status" value="1"/>
</dbReference>
<evidence type="ECO:0000256" key="3">
    <source>
        <dbReference type="ARBA" id="ARBA00023163"/>
    </source>
</evidence>
<dbReference type="SUPFAM" id="SSF51215">
    <property type="entry name" value="Regulatory protein AraC"/>
    <property type="match status" value="1"/>
</dbReference>
<feature type="compositionally biased region" description="Basic and acidic residues" evidence="4">
    <location>
        <begin position="270"/>
        <end position="290"/>
    </location>
</feature>
<sequence>MEYLPEFVNCVLIDRISNNRQSHLPHVHDNMLELFYVCDGEGQYMVDNRLYPIRKGDIVICNAGVLHGEEPALVRQIYSYSVALSGVQLDELPLNCLIDSHTCPVISCGQLAEQVEQIMRLLYLLSADIVHLRMVCNSLAYSMVLLTQALVGSRARQQTAAQVETPSVLAHRVRQYLDAHYSENLTLHMVADRLHMNEYYLAHIFSGEFGTPPMQYVIKRRIGEAQDLLIHETLPIAEVAERLGYTSVCHFNTMFKKYVGVSPGQYRRSFQKEEEKTAADDKQNRDDKKI</sequence>
<accession>A0A1Y4L8T3</accession>
<dbReference type="PANTHER" id="PTHR43280:SF17">
    <property type="entry name" value="ARAC-TYPE DNA-BINDING DOMAIN-CONTAINING PROTEIN"/>
    <property type="match status" value="1"/>
</dbReference>
<dbReference type="PRINTS" id="PR00032">
    <property type="entry name" value="HTHARAC"/>
</dbReference>
<feature type="domain" description="HTH araC/xylS-type" evidence="5">
    <location>
        <begin position="171"/>
        <end position="269"/>
    </location>
</feature>
<dbReference type="GO" id="GO:0003700">
    <property type="term" value="F:DNA-binding transcription factor activity"/>
    <property type="evidence" value="ECO:0007669"/>
    <property type="project" value="InterPro"/>
</dbReference>
<reference evidence="7" key="1">
    <citation type="submission" date="2017-04" db="EMBL/GenBank/DDBJ databases">
        <title>Function of individual gut microbiota members based on whole genome sequencing of pure cultures obtained from chicken caecum.</title>
        <authorList>
            <person name="Medvecky M."/>
            <person name="Cejkova D."/>
            <person name="Polansky O."/>
            <person name="Karasova D."/>
            <person name="Kubasova T."/>
            <person name="Cizek A."/>
            <person name="Rychlik I."/>
        </authorList>
    </citation>
    <scope>NUCLEOTIDE SEQUENCE [LARGE SCALE GENOMIC DNA]</scope>
    <source>
        <strain evidence="7">An180</strain>
    </source>
</reference>
<feature type="region of interest" description="Disordered" evidence="4">
    <location>
        <begin position="269"/>
        <end position="290"/>
    </location>
</feature>
<dbReference type="InterPro" id="IPR014710">
    <property type="entry name" value="RmlC-like_jellyroll"/>
</dbReference>
<dbReference type="InterPro" id="IPR037923">
    <property type="entry name" value="HTH-like"/>
</dbReference>
<dbReference type="InterPro" id="IPR009057">
    <property type="entry name" value="Homeodomain-like_sf"/>
</dbReference>
<dbReference type="Gene3D" id="1.10.10.60">
    <property type="entry name" value="Homeodomain-like"/>
    <property type="match status" value="2"/>
</dbReference>
<evidence type="ECO:0000256" key="1">
    <source>
        <dbReference type="ARBA" id="ARBA00023015"/>
    </source>
</evidence>
<dbReference type="InterPro" id="IPR020449">
    <property type="entry name" value="Tscrpt_reg_AraC-type_HTH"/>
</dbReference>
<dbReference type="GO" id="GO:0043565">
    <property type="term" value="F:sequence-specific DNA binding"/>
    <property type="evidence" value="ECO:0007669"/>
    <property type="project" value="InterPro"/>
</dbReference>
<dbReference type="Pfam" id="PF02311">
    <property type="entry name" value="AraC_binding"/>
    <property type="match status" value="1"/>
</dbReference>
<organism evidence="6 7">
    <name type="scientific">Butyricicoccus pullicaecorum</name>
    <dbReference type="NCBI Taxonomy" id="501571"/>
    <lineage>
        <taxon>Bacteria</taxon>
        <taxon>Bacillati</taxon>
        <taxon>Bacillota</taxon>
        <taxon>Clostridia</taxon>
        <taxon>Eubacteriales</taxon>
        <taxon>Butyricicoccaceae</taxon>
        <taxon>Butyricicoccus</taxon>
    </lineage>
</organism>
<gene>
    <name evidence="6" type="ORF">B5F17_06110</name>
</gene>
<dbReference type="PROSITE" id="PS01124">
    <property type="entry name" value="HTH_ARAC_FAMILY_2"/>
    <property type="match status" value="1"/>
</dbReference>
<dbReference type="SMART" id="SM00342">
    <property type="entry name" value="HTH_ARAC"/>
    <property type="match status" value="1"/>
</dbReference>
<dbReference type="Gene3D" id="2.60.120.10">
    <property type="entry name" value="Jelly Rolls"/>
    <property type="match status" value="1"/>
</dbReference>
<proteinExistence type="predicted"/>
<dbReference type="RefSeq" id="WP_087371905.1">
    <property type="nucleotide sequence ID" value="NZ_NFKK01000005.1"/>
</dbReference>
<dbReference type="Proteomes" id="UP000195897">
    <property type="component" value="Unassembled WGS sequence"/>
</dbReference>
<comment type="caution">
    <text evidence="6">The sequence shown here is derived from an EMBL/GenBank/DDBJ whole genome shotgun (WGS) entry which is preliminary data.</text>
</comment>
<dbReference type="SUPFAM" id="SSF46689">
    <property type="entry name" value="Homeodomain-like"/>
    <property type="match status" value="2"/>
</dbReference>
<name>A0A1Y4L8T3_9FIRM</name>
<evidence type="ECO:0000256" key="4">
    <source>
        <dbReference type="SAM" id="MobiDB-lite"/>
    </source>
</evidence>
<dbReference type="AlphaFoldDB" id="A0A1Y4L8T3"/>
<evidence type="ECO:0000259" key="5">
    <source>
        <dbReference type="PROSITE" id="PS01124"/>
    </source>
</evidence>
<evidence type="ECO:0000313" key="6">
    <source>
        <dbReference type="EMBL" id="OUP53143.1"/>
    </source>
</evidence>
<keyword evidence="1" id="KW-0805">Transcription regulation</keyword>
<dbReference type="InterPro" id="IPR018062">
    <property type="entry name" value="HTH_AraC-typ_CS"/>
</dbReference>
<dbReference type="InterPro" id="IPR018060">
    <property type="entry name" value="HTH_AraC"/>
</dbReference>
<dbReference type="EMBL" id="NFKK01000005">
    <property type="protein sequence ID" value="OUP53143.1"/>
    <property type="molecule type" value="Genomic_DNA"/>
</dbReference>
<evidence type="ECO:0000313" key="7">
    <source>
        <dbReference type="Proteomes" id="UP000195897"/>
    </source>
</evidence>
<keyword evidence="3" id="KW-0804">Transcription</keyword>
<protein>
    <recommendedName>
        <fullName evidence="5">HTH araC/xylS-type domain-containing protein</fullName>
    </recommendedName>
</protein>
<dbReference type="PANTHER" id="PTHR43280">
    <property type="entry name" value="ARAC-FAMILY TRANSCRIPTIONAL REGULATOR"/>
    <property type="match status" value="1"/>
</dbReference>
<keyword evidence="2" id="KW-0238">DNA-binding</keyword>
<evidence type="ECO:0000256" key="2">
    <source>
        <dbReference type="ARBA" id="ARBA00023125"/>
    </source>
</evidence>
<dbReference type="PROSITE" id="PS00041">
    <property type="entry name" value="HTH_ARAC_FAMILY_1"/>
    <property type="match status" value="1"/>
</dbReference>